<evidence type="ECO:0000256" key="1">
    <source>
        <dbReference type="SAM" id="Phobius"/>
    </source>
</evidence>
<accession>A0A026W8V5</accession>
<keyword evidence="1" id="KW-1133">Transmembrane helix</keyword>
<protein>
    <submittedName>
        <fullName evidence="2">Uncharacterized protein</fullName>
    </submittedName>
</protein>
<feature type="non-terminal residue" evidence="2">
    <location>
        <position position="1"/>
    </location>
</feature>
<name>A0A026W8V5_OOCBI</name>
<evidence type="ECO:0000313" key="2">
    <source>
        <dbReference type="EMBL" id="EZA52066.1"/>
    </source>
</evidence>
<evidence type="ECO:0000313" key="3">
    <source>
        <dbReference type="Proteomes" id="UP000053097"/>
    </source>
</evidence>
<proteinExistence type="predicted"/>
<dbReference type="Proteomes" id="UP000053097">
    <property type="component" value="Unassembled WGS sequence"/>
</dbReference>
<dbReference type="EMBL" id="KK107353">
    <property type="protein sequence ID" value="EZA52066.1"/>
    <property type="molecule type" value="Genomic_DNA"/>
</dbReference>
<keyword evidence="3" id="KW-1185">Reference proteome</keyword>
<dbReference type="AlphaFoldDB" id="A0A026W8V5"/>
<keyword evidence="1" id="KW-0812">Transmembrane</keyword>
<organism evidence="2 3">
    <name type="scientific">Ooceraea biroi</name>
    <name type="common">Clonal raider ant</name>
    <name type="synonym">Cerapachys biroi</name>
    <dbReference type="NCBI Taxonomy" id="2015173"/>
    <lineage>
        <taxon>Eukaryota</taxon>
        <taxon>Metazoa</taxon>
        <taxon>Ecdysozoa</taxon>
        <taxon>Arthropoda</taxon>
        <taxon>Hexapoda</taxon>
        <taxon>Insecta</taxon>
        <taxon>Pterygota</taxon>
        <taxon>Neoptera</taxon>
        <taxon>Endopterygota</taxon>
        <taxon>Hymenoptera</taxon>
        <taxon>Apocrita</taxon>
        <taxon>Aculeata</taxon>
        <taxon>Formicoidea</taxon>
        <taxon>Formicidae</taxon>
        <taxon>Dorylinae</taxon>
        <taxon>Ooceraea</taxon>
    </lineage>
</organism>
<feature type="transmembrane region" description="Helical" evidence="1">
    <location>
        <begin position="46"/>
        <end position="65"/>
    </location>
</feature>
<sequence>GGRKVPCVWLPSWTELGDFSGKWSRKGTSPIKAMGIMDTWKRGRIIYAYLIWVVFKATTAGGLYGEYISVR</sequence>
<reference evidence="2 3" key="1">
    <citation type="journal article" date="2014" name="Curr. Biol.">
        <title>The genome of the clonal raider ant Cerapachys biroi.</title>
        <authorList>
            <person name="Oxley P.R."/>
            <person name="Ji L."/>
            <person name="Fetter-Pruneda I."/>
            <person name="McKenzie S.K."/>
            <person name="Li C."/>
            <person name="Hu H."/>
            <person name="Zhang G."/>
            <person name="Kronauer D.J."/>
        </authorList>
    </citation>
    <scope>NUCLEOTIDE SEQUENCE [LARGE SCALE GENOMIC DNA]</scope>
</reference>
<gene>
    <name evidence="2" type="ORF">X777_09074</name>
</gene>
<keyword evidence="1" id="KW-0472">Membrane</keyword>